<organism evidence="1 2">
    <name type="scientific">Acinetobacter bereziniae</name>
    <name type="common">Acinetobacter genomosp. 10</name>
    <dbReference type="NCBI Taxonomy" id="106648"/>
    <lineage>
        <taxon>Bacteria</taxon>
        <taxon>Pseudomonadati</taxon>
        <taxon>Pseudomonadota</taxon>
        <taxon>Gammaproteobacteria</taxon>
        <taxon>Moraxellales</taxon>
        <taxon>Moraxellaceae</taxon>
        <taxon>Acinetobacter</taxon>
    </lineage>
</organism>
<dbReference type="AlphaFoldDB" id="A0A9E7PF33"/>
<dbReference type="Proteomes" id="UP000644140">
    <property type="component" value="Chromosome"/>
</dbReference>
<reference evidence="1" key="1">
    <citation type="submission" date="2022-02" db="EMBL/GenBank/DDBJ databases">
        <title>Characterization of Tn125 harboring carbapenem-resistant Acinetobacter bereziniae clinical isolates.</title>
        <authorList>
            <person name="Wong N.-K."/>
            <person name="Pan Q."/>
        </authorList>
    </citation>
    <scope>NUCLEOTIDE SEQUENCE</scope>
    <source>
        <strain evidence="1">GD03393</strain>
    </source>
</reference>
<sequence length="291" mass="34751">MINYIRTFYIESKIKKTVDLELNKYNYFNLIKKFKNENFISAKELLRLDVLLDSYTYSVKLRPLDGNLTNSRTELEKYLKLLIKKDVERKYINLRDVGSLSCSRDEDLFSDYTNISSWWLATLFKGKKSLSNEKREKYLKFNQEQISETIIDKENPSPDSFTDNHQDFYKFQWHNKIMANNGGGSHRLGRVITLCNEFDHNEFYETNLHSFYIDNLILDTLFEKYCLFIVFKDESIIHFINFIYSKKIEAYTLDLENFQILIIKKNNTSSSICSILNNQQNIKEFLEEFMI</sequence>
<name>A0A9E7PF33_ACIBZ</name>
<accession>A0A9E7PF33</accession>
<dbReference type="EMBL" id="CP092085">
    <property type="protein sequence ID" value="UUN99873.1"/>
    <property type="molecule type" value="Genomic_DNA"/>
</dbReference>
<dbReference type="RefSeq" id="WP_227560658.1">
    <property type="nucleotide sequence ID" value="NZ_CP066121.1"/>
</dbReference>
<protein>
    <submittedName>
        <fullName evidence="1">Uncharacterized protein</fullName>
    </submittedName>
</protein>
<dbReference type="InterPro" id="IPR046507">
    <property type="entry name" value="DUF6685"/>
</dbReference>
<gene>
    <name evidence="1" type="ORF">I9054_010655</name>
</gene>
<evidence type="ECO:0000313" key="1">
    <source>
        <dbReference type="EMBL" id="UUN99873.1"/>
    </source>
</evidence>
<dbReference type="Pfam" id="PF20390">
    <property type="entry name" value="DUF6685"/>
    <property type="match status" value="1"/>
</dbReference>
<evidence type="ECO:0000313" key="2">
    <source>
        <dbReference type="Proteomes" id="UP000644140"/>
    </source>
</evidence>
<proteinExistence type="predicted"/>